<accession>A0A1G8EKU2</accession>
<dbReference type="Proteomes" id="UP000199017">
    <property type="component" value="Unassembled WGS sequence"/>
</dbReference>
<evidence type="ECO:0000313" key="2">
    <source>
        <dbReference type="EMBL" id="SDH70486.1"/>
    </source>
</evidence>
<organism evidence="2 3">
    <name type="scientific">Alteribacillus bidgolensis</name>
    <dbReference type="NCBI Taxonomy" id="930129"/>
    <lineage>
        <taxon>Bacteria</taxon>
        <taxon>Bacillati</taxon>
        <taxon>Bacillota</taxon>
        <taxon>Bacilli</taxon>
        <taxon>Bacillales</taxon>
        <taxon>Bacillaceae</taxon>
        <taxon>Alteribacillus</taxon>
    </lineage>
</organism>
<dbReference type="PROSITE" id="PS51704">
    <property type="entry name" value="GP_PDE"/>
    <property type="match status" value="1"/>
</dbReference>
<evidence type="ECO:0000313" key="3">
    <source>
        <dbReference type="Proteomes" id="UP000199017"/>
    </source>
</evidence>
<dbReference type="EMBL" id="FNDU01000002">
    <property type="protein sequence ID" value="SDH70486.1"/>
    <property type="molecule type" value="Genomic_DNA"/>
</dbReference>
<dbReference type="PANTHER" id="PTHR46211:SF1">
    <property type="entry name" value="GLYCEROPHOSPHODIESTER PHOSPHODIESTERASE, CYTOPLASMIC"/>
    <property type="match status" value="1"/>
</dbReference>
<reference evidence="2 3" key="1">
    <citation type="submission" date="2016-10" db="EMBL/GenBank/DDBJ databases">
        <authorList>
            <person name="de Groot N.N."/>
        </authorList>
    </citation>
    <scope>NUCLEOTIDE SEQUENCE [LARGE SCALE GENOMIC DNA]</scope>
    <source>
        <strain evidence="3">P4B,CCM 7963,CECT 7998,DSM 25260,IBRC-M 10614,KCTC 13821</strain>
    </source>
</reference>
<dbReference type="Gene3D" id="3.20.20.190">
    <property type="entry name" value="Phosphatidylinositol (PI) phosphodiesterase"/>
    <property type="match status" value="1"/>
</dbReference>
<dbReference type="InterPro" id="IPR030395">
    <property type="entry name" value="GP_PDE_dom"/>
</dbReference>
<dbReference type="OrthoDB" id="384721at2"/>
<dbReference type="PANTHER" id="PTHR46211">
    <property type="entry name" value="GLYCEROPHOSPHORYL DIESTER PHOSPHODIESTERASE"/>
    <property type="match status" value="1"/>
</dbReference>
<dbReference type="Pfam" id="PF03009">
    <property type="entry name" value="GDPD"/>
    <property type="match status" value="1"/>
</dbReference>
<dbReference type="CDD" id="cd08556">
    <property type="entry name" value="GDPD"/>
    <property type="match status" value="1"/>
</dbReference>
<dbReference type="AlphaFoldDB" id="A0A1G8EKU2"/>
<sequence>MSLSSSTRLQIISHRGATTESIKENTIDAFQHAIDMQADMIETDVRQTKDGKLVCAHNPDWNGIMLKEITYENWKKNTEAKEGWRPPLLTEVLHLCEGVIPLNLELKEHGLEERVISRLPASYPIHDILFSSFEDEVIKKIKSMNETFQTALIVGKSLFSSSSKKFSYWKDFYPENRLKQAKADAICPHYRLANKSFVDRMHKHGYEVNVWTVNSAEKIKKIQGARVDGIFTDNVVLAQKQL</sequence>
<proteinExistence type="predicted"/>
<dbReference type="STRING" id="930129.SAMN05216352_102270"/>
<dbReference type="RefSeq" id="WP_091581440.1">
    <property type="nucleotide sequence ID" value="NZ_FNDU01000002.1"/>
</dbReference>
<dbReference type="InterPro" id="IPR017946">
    <property type="entry name" value="PLC-like_Pdiesterase_TIM-brl"/>
</dbReference>
<dbReference type="SUPFAM" id="SSF51695">
    <property type="entry name" value="PLC-like phosphodiesterases"/>
    <property type="match status" value="1"/>
</dbReference>
<gene>
    <name evidence="2" type="ORF">SAMN05216352_102270</name>
</gene>
<keyword evidence="3" id="KW-1185">Reference proteome</keyword>
<protein>
    <submittedName>
        <fullName evidence="2">Glycerophosphoryl diester phosphodiesterase</fullName>
    </submittedName>
</protein>
<evidence type="ECO:0000259" key="1">
    <source>
        <dbReference type="PROSITE" id="PS51704"/>
    </source>
</evidence>
<feature type="domain" description="GP-PDE" evidence="1">
    <location>
        <begin position="9"/>
        <end position="242"/>
    </location>
</feature>
<dbReference type="GO" id="GO:0006629">
    <property type="term" value="P:lipid metabolic process"/>
    <property type="evidence" value="ECO:0007669"/>
    <property type="project" value="InterPro"/>
</dbReference>
<dbReference type="GO" id="GO:0008081">
    <property type="term" value="F:phosphoric diester hydrolase activity"/>
    <property type="evidence" value="ECO:0007669"/>
    <property type="project" value="InterPro"/>
</dbReference>
<name>A0A1G8EKU2_9BACI</name>